<dbReference type="OrthoDB" id="539977at2"/>
<dbReference type="Proteomes" id="UP000001420">
    <property type="component" value="Chromosome"/>
</dbReference>
<evidence type="ECO:0000313" key="1">
    <source>
        <dbReference type="EMBL" id="AAQ00889.1"/>
    </source>
</evidence>
<dbReference type="EnsemblBacteria" id="AAQ00889">
    <property type="protein sequence ID" value="AAQ00889"/>
    <property type="gene ID" value="Pro_1845"/>
</dbReference>
<proteinExistence type="predicted"/>
<gene>
    <name evidence="1" type="ordered locus">Pro_1845</name>
</gene>
<accession>Q7V9I8</accession>
<evidence type="ECO:0008006" key="3">
    <source>
        <dbReference type="Google" id="ProtNLM"/>
    </source>
</evidence>
<evidence type="ECO:0000313" key="2">
    <source>
        <dbReference type="Proteomes" id="UP000001420"/>
    </source>
</evidence>
<dbReference type="PATRIC" id="fig|167539.5.peg.1947"/>
<organism evidence="1 2">
    <name type="scientific">Prochlorococcus marinus (strain SARG / CCMP1375 / SS120)</name>
    <dbReference type="NCBI Taxonomy" id="167539"/>
    <lineage>
        <taxon>Bacteria</taxon>
        <taxon>Bacillati</taxon>
        <taxon>Cyanobacteriota</taxon>
        <taxon>Cyanophyceae</taxon>
        <taxon>Synechococcales</taxon>
        <taxon>Prochlorococcaceae</taxon>
        <taxon>Prochlorococcus</taxon>
    </lineage>
</organism>
<dbReference type="STRING" id="167539.Pro_1845"/>
<dbReference type="KEGG" id="pma:Pro_1845"/>
<protein>
    <recommendedName>
        <fullName evidence="3">Protein phosphatase</fullName>
    </recommendedName>
</protein>
<name>Q7V9I8_PROMA</name>
<dbReference type="HOGENOM" id="CLU_1601874_0_0_3"/>
<reference evidence="1 2" key="1">
    <citation type="journal article" date="2003" name="Proc. Natl. Acad. Sci. U.S.A.">
        <title>Genome sequence of the cyanobacterium Prochlorococcus marinus SS120, a nearly minimal oxyphototrophic genome.</title>
        <authorList>
            <person name="Dufresne A."/>
            <person name="Salanoubat M."/>
            <person name="Partensky F."/>
            <person name="Artiguenave F."/>
            <person name="Axmann I.M."/>
            <person name="Barbe V."/>
            <person name="Duprat S."/>
            <person name="Galperin M.Y."/>
            <person name="Koonin E.V."/>
            <person name="Le Gall F."/>
            <person name="Makarova K.S."/>
            <person name="Ostrowski M."/>
            <person name="Oztas S."/>
            <person name="Robert C."/>
            <person name="Rogozin I.B."/>
            <person name="Scanlan D.J."/>
            <person name="Tandeau de Marsac N."/>
            <person name="Weissenbach J."/>
            <person name="Wincker P."/>
            <person name="Wolf Y.I."/>
            <person name="Hess W.R."/>
        </authorList>
    </citation>
    <scope>NUCLEOTIDE SEQUENCE [LARGE SCALE GENOMIC DNA]</scope>
    <source>
        <strain evidence="2">SARG / CCMP1375 / SS120</strain>
    </source>
</reference>
<dbReference type="eggNOG" id="ENOG5033XDU">
    <property type="taxonomic scope" value="Bacteria"/>
</dbReference>
<dbReference type="RefSeq" id="WP_011125994.1">
    <property type="nucleotide sequence ID" value="NC_005042.1"/>
</dbReference>
<keyword evidence="2" id="KW-1185">Reference proteome</keyword>
<dbReference type="AlphaFoldDB" id="Q7V9I8"/>
<dbReference type="EMBL" id="AE017126">
    <property type="protein sequence ID" value="AAQ00889.1"/>
    <property type="molecule type" value="Genomic_DNA"/>
</dbReference>
<sequence length="152" mass="17287">MKKTNQSSIQAKMFNFAVFELVRNQRNSFEPIWTVDSWVKLLIWLSLNCGLSGEKESLQSFADALGSTLTIRMRKIFFERTLEDLSLYLIADPSEAKVFVMPVASEISLTYDRCKEALNIVGLTARVITDSSQWEEHDQLIAIPWNSSESGC</sequence>